<reference evidence="2 3" key="1">
    <citation type="journal article" date="2012" name="PLoS Pathog.">
        <title>Diverse lifestyles and strategies of plant pathogenesis encoded in the genomes of eighteen Dothideomycetes fungi.</title>
        <authorList>
            <person name="Ohm R.A."/>
            <person name="Feau N."/>
            <person name="Henrissat B."/>
            <person name="Schoch C.L."/>
            <person name="Horwitz B.A."/>
            <person name="Barry K.W."/>
            <person name="Condon B.J."/>
            <person name="Copeland A.C."/>
            <person name="Dhillon B."/>
            <person name="Glaser F."/>
            <person name="Hesse C.N."/>
            <person name="Kosti I."/>
            <person name="LaButti K."/>
            <person name="Lindquist E.A."/>
            <person name="Lucas S."/>
            <person name="Salamov A.A."/>
            <person name="Bradshaw R.E."/>
            <person name="Ciuffetti L."/>
            <person name="Hamelin R.C."/>
            <person name="Kema G.H.J."/>
            <person name="Lawrence C."/>
            <person name="Scott J.A."/>
            <person name="Spatafora J.W."/>
            <person name="Turgeon B.G."/>
            <person name="de Wit P.J.G.M."/>
            <person name="Zhong S."/>
            <person name="Goodwin S.B."/>
            <person name="Grigoriev I.V."/>
        </authorList>
    </citation>
    <scope>NUCLEOTIDE SEQUENCE [LARGE SCALE GENOMIC DNA]</scope>
    <source>
        <strain evidence="3">28A</strain>
    </source>
</reference>
<dbReference type="OrthoDB" id="10003767at2759"/>
<proteinExistence type="predicted"/>
<dbReference type="EMBL" id="KB908855">
    <property type="protein sequence ID" value="EOA82139.1"/>
    <property type="molecule type" value="Genomic_DNA"/>
</dbReference>
<dbReference type="GO" id="GO:0005739">
    <property type="term" value="C:mitochondrion"/>
    <property type="evidence" value="ECO:0007669"/>
    <property type="project" value="TreeGrafter"/>
</dbReference>
<evidence type="ECO:0000313" key="3">
    <source>
        <dbReference type="Proteomes" id="UP000016935"/>
    </source>
</evidence>
<reference evidence="2 3" key="2">
    <citation type="journal article" date="2013" name="PLoS Genet.">
        <title>Comparative genome structure, secondary metabolite, and effector coding capacity across Cochliobolus pathogens.</title>
        <authorList>
            <person name="Condon B.J."/>
            <person name="Leng Y."/>
            <person name="Wu D."/>
            <person name="Bushley K.E."/>
            <person name="Ohm R.A."/>
            <person name="Otillar R."/>
            <person name="Martin J."/>
            <person name="Schackwitz W."/>
            <person name="Grimwood J."/>
            <person name="MohdZainudin N."/>
            <person name="Xue C."/>
            <person name="Wang R."/>
            <person name="Manning V.A."/>
            <person name="Dhillon B."/>
            <person name="Tu Z.J."/>
            <person name="Steffenson B.J."/>
            <person name="Salamov A."/>
            <person name="Sun H."/>
            <person name="Lowry S."/>
            <person name="LaButti K."/>
            <person name="Han J."/>
            <person name="Copeland A."/>
            <person name="Lindquist E."/>
            <person name="Barry K."/>
            <person name="Schmutz J."/>
            <person name="Baker S.E."/>
            <person name="Ciuffetti L.M."/>
            <person name="Grigoriev I.V."/>
            <person name="Zhong S."/>
            <person name="Turgeon B.G."/>
        </authorList>
    </citation>
    <scope>NUCLEOTIDE SEQUENCE [LARGE SCALE GENOMIC DNA]</scope>
    <source>
        <strain evidence="3">28A</strain>
    </source>
</reference>
<dbReference type="Proteomes" id="UP000016935">
    <property type="component" value="Unassembled WGS sequence"/>
</dbReference>
<dbReference type="STRING" id="671987.R0JXF4"/>
<dbReference type="InterPro" id="IPR051035">
    <property type="entry name" value="Mito_inheritance_9"/>
</dbReference>
<dbReference type="GeneID" id="19396657"/>
<dbReference type="PANTHER" id="PTHR36091:SF2">
    <property type="entry name" value="AMINOGLYCOSIDE PHOSPHOTRANSFERASE DOMAIN-CONTAINING PROTEIN"/>
    <property type="match status" value="1"/>
</dbReference>
<dbReference type="Gene3D" id="3.30.200.20">
    <property type="entry name" value="Phosphorylase Kinase, domain 1"/>
    <property type="match status" value="1"/>
</dbReference>
<protein>
    <recommendedName>
        <fullName evidence="1">Aminoglycoside phosphotransferase domain-containing protein</fullName>
    </recommendedName>
</protein>
<organism evidence="2 3">
    <name type="scientific">Exserohilum turcicum (strain 28A)</name>
    <name type="common">Northern leaf blight fungus</name>
    <name type="synonym">Setosphaeria turcica</name>
    <dbReference type="NCBI Taxonomy" id="671987"/>
    <lineage>
        <taxon>Eukaryota</taxon>
        <taxon>Fungi</taxon>
        <taxon>Dikarya</taxon>
        <taxon>Ascomycota</taxon>
        <taxon>Pezizomycotina</taxon>
        <taxon>Dothideomycetes</taxon>
        <taxon>Pleosporomycetidae</taxon>
        <taxon>Pleosporales</taxon>
        <taxon>Pleosporineae</taxon>
        <taxon>Pleosporaceae</taxon>
        <taxon>Exserohilum</taxon>
    </lineage>
</organism>
<dbReference type="Gene3D" id="3.90.1200.10">
    <property type="match status" value="1"/>
</dbReference>
<dbReference type="AlphaFoldDB" id="R0JXF4"/>
<dbReference type="InterPro" id="IPR002575">
    <property type="entry name" value="Aminoglycoside_PTrfase"/>
</dbReference>
<gene>
    <name evidence="2" type="ORF">SETTUDRAFT_142134</name>
</gene>
<dbReference type="HOGENOM" id="CLU_019189_9_1_1"/>
<evidence type="ECO:0000313" key="2">
    <source>
        <dbReference type="EMBL" id="EOA82139.1"/>
    </source>
</evidence>
<dbReference type="PANTHER" id="PTHR36091">
    <property type="entry name" value="ALTERED INHERITANCE OF MITOCHONDRIA PROTEIN 9, MITOCHONDRIAL"/>
    <property type="match status" value="1"/>
</dbReference>
<keyword evidence="3" id="KW-1185">Reference proteome</keyword>
<dbReference type="SUPFAM" id="SSF56112">
    <property type="entry name" value="Protein kinase-like (PK-like)"/>
    <property type="match status" value="1"/>
</dbReference>
<dbReference type="InterPro" id="IPR011009">
    <property type="entry name" value="Kinase-like_dom_sf"/>
</dbReference>
<dbReference type="RefSeq" id="XP_008030440.1">
    <property type="nucleotide sequence ID" value="XM_008032249.1"/>
</dbReference>
<feature type="domain" description="Aminoglycoside phosphotransferase" evidence="1">
    <location>
        <begin position="102"/>
        <end position="368"/>
    </location>
</feature>
<dbReference type="eggNOG" id="ENOG502SHAC">
    <property type="taxonomic scope" value="Eukaryota"/>
</dbReference>
<sequence length="581" mass="66468">MSSPLSTIAICRLPLRATAWGSLRNQIFIRSPCPSYSRAFTLSKAATHENEKNRELFEYTSGRWIYNECRRLSERRLPFNVDELKKAAANSVNRPISDIESFRKIAEGGFNRVFEISMEDGSSILARLPYPSTLPRRLAVASEVATLDFVRAYGVPVPQVLGYSIGDNVVDAEYILMEKLPGRPIGDAWFELSEHERLKVILQIVQLEAKLFSINLPASGSIYYARDLSVDIPRIEIPGSNDGLCVGPYAALRWWFGERGDLDIDRGPHDDARLVLQAPAEKELAWIRAHGRPRFPIERAYRETFDYKKQDPEEHANSLMDYIRLAPYLVPEYPKLNSPVLRHPDLQPNNIFVSEDLSITGLIDWQHSLVLPTFLAAGIPNSFQNYKDEESMPFFPPQMPRDLESMEEDERAIALEQFRRQHVHFFYLAFTQQMNESHWHALEQETSVLKRRIYHDAGSPWEGLNTPLQINIVQVVKNWSKVASANSDGSIQKCPVLLVEEEAQRITALDESLRDFDNEMERINGVLGVASDGWTPNESFESAKERAKLIKEEGLAAVSDDPWLMEMTEKHWPFDDFNEDE</sequence>
<evidence type="ECO:0000259" key="1">
    <source>
        <dbReference type="Pfam" id="PF01636"/>
    </source>
</evidence>
<name>R0JXF4_EXST2</name>
<accession>R0JXF4</accession>
<dbReference type="Pfam" id="PF01636">
    <property type="entry name" value="APH"/>
    <property type="match status" value="1"/>
</dbReference>